<dbReference type="InterPro" id="IPR038709">
    <property type="entry name" value="RpoN_core-bd_sf"/>
</dbReference>
<evidence type="ECO:0000256" key="4">
    <source>
        <dbReference type="ARBA" id="ARBA00022695"/>
    </source>
</evidence>
<proteinExistence type="inferred from homology"/>
<keyword evidence="5 9" id="KW-0805">Transcription regulation</keyword>
<keyword evidence="4 9" id="KW-0548">Nucleotidyltransferase</keyword>
<keyword evidence="6 9" id="KW-0731">Sigma factor</keyword>
<dbReference type="NCBIfam" id="NF004598">
    <property type="entry name" value="PRK05932.1-5"/>
    <property type="match status" value="1"/>
</dbReference>
<dbReference type="GO" id="GO:0000428">
    <property type="term" value="C:DNA-directed RNA polymerase complex"/>
    <property type="evidence" value="ECO:0007669"/>
    <property type="project" value="UniProtKB-KW"/>
</dbReference>
<evidence type="ECO:0000256" key="10">
    <source>
        <dbReference type="SAM" id="MobiDB-lite"/>
    </source>
</evidence>
<keyword evidence="7 9" id="KW-0238">DNA-binding</keyword>
<dbReference type="InterPro" id="IPR007634">
    <property type="entry name" value="RNA_pol_sigma_54_DNA-bd"/>
</dbReference>
<evidence type="ECO:0000259" key="12">
    <source>
        <dbReference type="Pfam" id="PF04963"/>
    </source>
</evidence>
<reference evidence="13" key="1">
    <citation type="journal article" date="2023" name="Nat. Microbiol.">
        <title>Enrichment and characterization of a nitric oxide-reducing microbial community in a continuous bioreactor.</title>
        <authorList>
            <person name="Garrido-Amador P."/>
            <person name="Stortenbeker N."/>
            <person name="Wessels H.J.C.T."/>
            <person name="Speth D.R."/>
            <person name="Garcia-Heredia I."/>
            <person name="Kartal B."/>
        </authorList>
    </citation>
    <scope>NUCLEOTIDE SEQUENCE</scope>
    <source>
        <strain evidence="13">MAG1</strain>
    </source>
</reference>
<dbReference type="PANTHER" id="PTHR32248">
    <property type="entry name" value="RNA POLYMERASE SIGMA-54 FACTOR"/>
    <property type="match status" value="1"/>
</dbReference>
<dbReference type="PROSITE" id="PS00718">
    <property type="entry name" value="SIGMA54_2"/>
    <property type="match status" value="1"/>
</dbReference>
<evidence type="ECO:0000256" key="8">
    <source>
        <dbReference type="ARBA" id="ARBA00023163"/>
    </source>
</evidence>
<dbReference type="Pfam" id="PF04963">
    <property type="entry name" value="Sigma54_CBD"/>
    <property type="match status" value="1"/>
</dbReference>
<evidence type="ECO:0000256" key="7">
    <source>
        <dbReference type="ARBA" id="ARBA00023125"/>
    </source>
</evidence>
<feature type="region of interest" description="Disordered" evidence="10">
    <location>
        <begin position="45"/>
        <end position="86"/>
    </location>
</feature>
<evidence type="ECO:0000256" key="2">
    <source>
        <dbReference type="ARBA" id="ARBA00022478"/>
    </source>
</evidence>
<evidence type="ECO:0000256" key="9">
    <source>
        <dbReference type="PIRNR" id="PIRNR000774"/>
    </source>
</evidence>
<evidence type="ECO:0000259" key="11">
    <source>
        <dbReference type="Pfam" id="PF04552"/>
    </source>
</evidence>
<feature type="domain" description="RNA polymerase sigma factor 54 DNA-binding" evidence="11">
    <location>
        <begin position="341"/>
        <end position="495"/>
    </location>
</feature>
<dbReference type="Pfam" id="PF00309">
    <property type="entry name" value="Sigma54_AID"/>
    <property type="match status" value="1"/>
</dbReference>
<dbReference type="PIRSF" id="PIRSF000774">
    <property type="entry name" value="RpoN"/>
    <property type="match status" value="1"/>
</dbReference>
<dbReference type="GO" id="GO:0016987">
    <property type="term" value="F:sigma factor activity"/>
    <property type="evidence" value="ECO:0007669"/>
    <property type="project" value="UniProtKB-KW"/>
</dbReference>
<dbReference type="PROSITE" id="PS50044">
    <property type="entry name" value="SIGMA54_3"/>
    <property type="match status" value="1"/>
</dbReference>
<sequence length="497" mass="54414">MKQTLHLKLSQHLALTPQLQQSIRLLQLSTIELNQEIEQALQENPLLEREDGGAMGEGGFTPSSDAMALAQPAAEPAAETPREYDGAADAGAMEAGWGVELSGGHGSRDPNDENDVDAGEIQAAATGLREHLTAQLAMTQLSPRDRQLAAFLIEALDDDGYLAQSLEDLVDGIRDVHDEHDGAAAVEREELIEDLSIALRHLQNFDPPGIAARSPRECLDLQLTSQPASKTRDLARAIVRGHLDQLAGRDFARIRKSLGCTDDDLREAHALIRSLNPRPGAQFTPIDTRYIVPDVVVRKVRGVWKASLNAEALPRLRINRLYADILQRQRKGNGSASAGLAGQLQEAKWLIKNVQQRFDTIARVSQAIVDRQRAFFDHGEVAMRPLTLREIADTVSLHESTISRVTTQKYLASPRGVYELKYFFGSHVATDTGGAASSTAIRALIRQLVGAEDGHKPLSDARIAEILGEQGIVVARRTVAKYRESLNIPPVNLRKTL</sequence>
<comment type="similarity">
    <text evidence="1 9">Belongs to the sigma-54 factor family.</text>
</comment>
<evidence type="ECO:0000256" key="1">
    <source>
        <dbReference type="ARBA" id="ARBA00008798"/>
    </source>
</evidence>
<dbReference type="PANTHER" id="PTHR32248:SF4">
    <property type="entry name" value="RNA POLYMERASE SIGMA-54 FACTOR"/>
    <property type="match status" value="1"/>
</dbReference>
<dbReference type="Gene3D" id="1.10.10.1330">
    <property type="entry name" value="RNA polymerase sigma-54 factor, core-binding domain"/>
    <property type="match status" value="1"/>
</dbReference>
<dbReference type="Pfam" id="PF04552">
    <property type="entry name" value="Sigma54_DBD"/>
    <property type="match status" value="1"/>
</dbReference>
<dbReference type="Proteomes" id="UP001234916">
    <property type="component" value="Chromosome"/>
</dbReference>
<dbReference type="InterPro" id="IPR007046">
    <property type="entry name" value="RNA_pol_sigma_54_core-bd"/>
</dbReference>
<keyword evidence="8 9" id="KW-0804">Transcription</keyword>
<dbReference type="EMBL" id="CP107246">
    <property type="protein sequence ID" value="WIM04982.1"/>
    <property type="molecule type" value="Genomic_DNA"/>
</dbReference>
<dbReference type="PROSITE" id="PS00717">
    <property type="entry name" value="SIGMA54_1"/>
    <property type="match status" value="1"/>
</dbReference>
<feature type="domain" description="RNA polymerase sigma factor 54 core-binding" evidence="12">
    <location>
        <begin position="121"/>
        <end position="322"/>
    </location>
</feature>
<accession>A0AA49FK26</accession>
<keyword evidence="2 9" id="KW-0240">DNA-directed RNA polymerase</keyword>
<dbReference type="NCBIfam" id="NF009118">
    <property type="entry name" value="PRK12469.1"/>
    <property type="match status" value="1"/>
</dbReference>
<dbReference type="InterPro" id="IPR000394">
    <property type="entry name" value="RNA_pol_sigma_54"/>
</dbReference>
<dbReference type="Gene3D" id="1.10.10.60">
    <property type="entry name" value="Homeodomain-like"/>
    <property type="match status" value="1"/>
</dbReference>
<evidence type="ECO:0000313" key="13">
    <source>
        <dbReference type="EMBL" id="WIM04982.1"/>
    </source>
</evidence>
<dbReference type="GO" id="GO:0006352">
    <property type="term" value="P:DNA-templated transcription initiation"/>
    <property type="evidence" value="ECO:0007669"/>
    <property type="project" value="InterPro"/>
</dbReference>
<dbReference type="AlphaFoldDB" id="A0AA49FK26"/>
<protein>
    <recommendedName>
        <fullName evidence="9">RNA polymerase sigma-54 factor</fullName>
    </recommendedName>
</protein>
<keyword evidence="3 9" id="KW-0808">Transferase</keyword>
<evidence type="ECO:0000256" key="6">
    <source>
        <dbReference type="ARBA" id="ARBA00023082"/>
    </source>
</evidence>
<evidence type="ECO:0000256" key="5">
    <source>
        <dbReference type="ARBA" id="ARBA00023015"/>
    </source>
</evidence>
<dbReference type="GO" id="GO:0003677">
    <property type="term" value="F:DNA binding"/>
    <property type="evidence" value="ECO:0007669"/>
    <property type="project" value="UniProtKB-KW"/>
</dbReference>
<dbReference type="KEGG" id="npv:OHM77_09775"/>
<dbReference type="GO" id="GO:0001216">
    <property type="term" value="F:DNA-binding transcription activator activity"/>
    <property type="evidence" value="ECO:0007669"/>
    <property type="project" value="InterPro"/>
</dbReference>
<name>A0AA49FK26_9PROT</name>
<dbReference type="PRINTS" id="PR00045">
    <property type="entry name" value="SIGMA54FCT"/>
</dbReference>
<dbReference type="NCBIfam" id="NF004595">
    <property type="entry name" value="PRK05932.1-2"/>
    <property type="match status" value="1"/>
</dbReference>
<feature type="compositionally biased region" description="Low complexity" evidence="10">
    <location>
        <begin position="66"/>
        <end position="79"/>
    </location>
</feature>
<comment type="function">
    <text evidence="9">Sigma factors are initiation factors that promote the attachment of RNA polymerase to specific initiation sites and are then released.</text>
</comment>
<organism evidence="13">
    <name type="scientific">Candidatus Nitricoxidivorans perseverans</name>
    <dbReference type="NCBI Taxonomy" id="2975601"/>
    <lineage>
        <taxon>Bacteria</taxon>
        <taxon>Pseudomonadati</taxon>
        <taxon>Pseudomonadota</taxon>
        <taxon>Betaproteobacteria</taxon>
        <taxon>Nitrosomonadales</taxon>
        <taxon>Sterolibacteriaceae</taxon>
        <taxon>Candidatus Nitricoxidivorans</taxon>
    </lineage>
</organism>
<dbReference type="GO" id="GO:0016779">
    <property type="term" value="F:nucleotidyltransferase activity"/>
    <property type="evidence" value="ECO:0007669"/>
    <property type="project" value="UniProtKB-KW"/>
</dbReference>
<gene>
    <name evidence="13" type="ORF">OHM77_09775</name>
</gene>
<dbReference type="NCBIfam" id="TIGR02395">
    <property type="entry name" value="rpoN_sigma"/>
    <property type="match status" value="1"/>
</dbReference>
<evidence type="ECO:0000256" key="3">
    <source>
        <dbReference type="ARBA" id="ARBA00022679"/>
    </source>
</evidence>